<evidence type="ECO:0000259" key="3">
    <source>
        <dbReference type="Pfam" id="PF05193"/>
    </source>
</evidence>
<gene>
    <name evidence="4" type="ORF">GQF63_16175</name>
</gene>
<dbReference type="AlphaFoldDB" id="A0A6N8L1F3"/>
<dbReference type="InterPro" id="IPR050361">
    <property type="entry name" value="MPP/UQCRC_Complex"/>
</dbReference>
<keyword evidence="5" id="KW-1185">Reference proteome</keyword>
<feature type="domain" description="Peptidase M16 C-terminal" evidence="3">
    <location>
        <begin position="166"/>
        <end position="340"/>
    </location>
</feature>
<dbReference type="PANTHER" id="PTHR11851:SF49">
    <property type="entry name" value="MITOCHONDRIAL-PROCESSING PEPTIDASE SUBUNIT ALPHA"/>
    <property type="match status" value="1"/>
</dbReference>
<dbReference type="GO" id="GO:0046872">
    <property type="term" value="F:metal ion binding"/>
    <property type="evidence" value="ECO:0007669"/>
    <property type="project" value="InterPro"/>
</dbReference>
<dbReference type="OrthoDB" id="9811314at2"/>
<evidence type="ECO:0000259" key="2">
    <source>
        <dbReference type="Pfam" id="PF00675"/>
    </source>
</evidence>
<proteinExistence type="inferred from homology"/>
<feature type="domain" description="Peptidase M16 N-terminal" evidence="2">
    <location>
        <begin position="18"/>
        <end position="156"/>
    </location>
</feature>
<dbReference type="Proteomes" id="UP000435036">
    <property type="component" value="Unassembled WGS sequence"/>
</dbReference>
<reference evidence="4 5" key="1">
    <citation type="submission" date="2019-12" db="EMBL/GenBank/DDBJ databases">
        <authorList>
            <person name="Dong K."/>
        </authorList>
    </citation>
    <scope>NUCLEOTIDE SEQUENCE [LARGE SCALE GENOMIC DNA]</scope>
    <source>
        <strain evidence="4 5">JCM 31225</strain>
    </source>
</reference>
<sequence>MDHKIFQLDNGLRILLHQQDSPITHACLIVDVGSRHEQHGKFGTAHFIEHLLFKRTTRRNTNQILNRLEAVGGDLNAYTTKEYTCIQASFLNPYLDRALDLFEDIIFHSVFPEDEMEKEKGVILDEMASYLDSPEESIMDDFEDLIFEGSGLGHNILGLENDLKAIEKEDIKTFISQHYATSKMVIAIAGNYSEAKVHRLANKLFGQVQVYEWDHAEEEVQFSGNQHKTLEKPINQVHYVLGSTGYSIYDERKTGLLLLNSLLGGFGMASILNLNIREKYGIAYTIESNYSLYSDTGLFSIYFGTDEEKAEKALKLVYKELNKLREQPLSLGFLDRAKTKFKGQIALAEENRMSMIIAEAKNLLDYNRVVSLQEVFDKIDRVSLTEIQEIANELFAPEKISSLTFVPED</sequence>
<comment type="similarity">
    <text evidence="1">Belongs to the peptidase M16 family.</text>
</comment>
<evidence type="ECO:0000313" key="5">
    <source>
        <dbReference type="Proteomes" id="UP000435036"/>
    </source>
</evidence>
<dbReference type="Gene3D" id="3.30.830.10">
    <property type="entry name" value="Metalloenzyme, LuxS/M16 peptidase-like"/>
    <property type="match status" value="2"/>
</dbReference>
<dbReference type="SUPFAM" id="SSF63411">
    <property type="entry name" value="LuxS/MPP-like metallohydrolase"/>
    <property type="match status" value="2"/>
</dbReference>
<dbReference type="InterPro" id="IPR007863">
    <property type="entry name" value="Peptidase_M16_C"/>
</dbReference>
<dbReference type="EMBL" id="WSQA01000014">
    <property type="protein sequence ID" value="MVZ63565.1"/>
    <property type="molecule type" value="Genomic_DNA"/>
</dbReference>
<dbReference type="RefSeq" id="WP_160370285.1">
    <property type="nucleotide sequence ID" value="NZ_WSQA01000014.1"/>
</dbReference>
<evidence type="ECO:0000313" key="4">
    <source>
        <dbReference type="EMBL" id="MVZ63565.1"/>
    </source>
</evidence>
<accession>A0A6N8L1F3</accession>
<dbReference type="InterPro" id="IPR011249">
    <property type="entry name" value="Metalloenz_LuxS/M16"/>
</dbReference>
<name>A0A6N8L1F3_9SPHI</name>
<evidence type="ECO:0000256" key="1">
    <source>
        <dbReference type="ARBA" id="ARBA00007261"/>
    </source>
</evidence>
<organism evidence="4 5">
    <name type="scientific">Sphingobacterium humi</name>
    <dbReference type="NCBI Taxonomy" id="1796905"/>
    <lineage>
        <taxon>Bacteria</taxon>
        <taxon>Pseudomonadati</taxon>
        <taxon>Bacteroidota</taxon>
        <taxon>Sphingobacteriia</taxon>
        <taxon>Sphingobacteriales</taxon>
        <taxon>Sphingobacteriaceae</taxon>
        <taxon>Sphingobacterium</taxon>
    </lineage>
</organism>
<dbReference type="PANTHER" id="PTHR11851">
    <property type="entry name" value="METALLOPROTEASE"/>
    <property type="match status" value="1"/>
</dbReference>
<dbReference type="InterPro" id="IPR011765">
    <property type="entry name" value="Pept_M16_N"/>
</dbReference>
<protein>
    <submittedName>
        <fullName evidence="4">Insulinase family protein</fullName>
    </submittedName>
</protein>
<dbReference type="Pfam" id="PF00675">
    <property type="entry name" value="Peptidase_M16"/>
    <property type="match status" value="1"/>
</dbReference>
<dbReference type="Pfam" id="PF05193">
    <property type="entry name" value="Peptidase_M16_C"/>
    <property type="match status" value="1"/>
</dbReference>
<comment type="caution">
    <text evidence="4">The sequence shown here is derived from an EMBL/GenBank/DDBJ whole genome shotgun (WGS) entry which is preliminary data.</text>
</comment>